<keyword evidence="2" id="KW-1185">Reference proteome</keyword>
<evidence type="ECO:0000313" key="1">
    <source>
        <dbReference type="EMBL" id="MCJ0825735.1"/>
    </source>
</evidence>
<dbReference type="Proteomes" id="UP001165423">
    <property type="component" value="Unassembled WGS sequence"/>
</dbReference>
<gene>
    <name evidence="1" type="ORF">MQC88_07170</name>
</gene>
<evidence type="ECO:0008006" key="3">
    <source>
        <dbReference type="Google" id="ProtNLM"/>
    </source>
</evidence>
<dbReference type="RefSeq" id="WP_243320546.1">
    <property type="nucleotide sequence ID" value="NZ_JALGCL010000002.1"/>
</dbReference>
<organism evidence="1 2">
    <name type="scientific">Cognatiluteimonas sedimenti</name>
    <dbReference type="NCBI Taxonomy" id="2927791"/>
    <lineage>
        <taxon>Bacteria</taxon>
        <taxon>Pseudomonadati</taxon>
        <taxon>Pseudomonadota</taxon>
        <taxon>Gammaproteobacteria</taxon>
        <taxon>Lysobacterales</taxon>
        <taxon>Lysobacteraceae</taxon>
        <taxon>Cognatiluteimonas</taxon>
    </lineage>
</organism>
<comment type="caution">
    <text evidence="1">The sequence shown here is derived from an EMBL/GenBank/DDBJ whole genome shotgun (WGS) entry which is preliminary data.</text>
</comment>
<dbReference type="EMBL" id="JALGCL010000002">
    <property type="protein sequence ID" value="MCJ0825735.1"/>
    <property type="molecule type" value="Genomic_DNA"/>
</dbReference>
<name>A0ABT0A419_9GAMM</name>
<evidence type="ECO:0000313" key="2">
    <source>
        <dbReference type="Proteomes" id="UP001165423"/>
    </source>
</evidence>
<reference evidence="1 2" key="1">
    <citation type="submission" date="2022-03" db="EMBL/GenBank/DDBJ databases">
        <title>Luteimonas soily sp. nov., a novel bacterium isolated from the soil.</title>
        <authorList>
            <person name="Zhang X."/>
        </authorList>
    </citation>
    <scope>NUCLEOTIDE SEQUENCE [LARGE SCALE GENOMIC DNA]</scope>
    <source>
        <strain evidence="1 2">50</strain>
    </source>
</reference>
<protein>
    <recommendedName>
        <fullName evidence="3">Anti-sigma factor</fullName>
    </recommendedName>
</protein>
<proteinExistence type="predicted"/>
<accession>A0ABT0A419</accession>
<sequence length="177" mass="19559">MNDHVDPSRDDAPLDASLRLQLRGLRRELAPEHDLWPGIAARIAAVPAAKHRASPRRFAPWALAASLVLALGVAWQLQPPSSPVAKQDSTSQASAGLIDREAEAMTREYRAALRELQASTPPSGTPQPVQPALRELDRSARQIRTALARDPDARFLLERLRRTYSLRLELTQRAALT</sequence>